<organism evidence="1 2">
    <name type="scientific">Nonomuraea bangladeshensis</name>
    <dbReference type="NCBI Taxonomy" id="404385"/>
    <lineage>
        <taxon>Bacteria</taxon>
        <taxon>Bacillati</taxon>
        <taxon>Actinomycetota</taxon>
        <taxon>Actinomycetes</taxon>
        <taxon>Streptosporangiales</taxon>
        <taxon>Streptosporangiaceae</taxon>
        <taxon>Nonomuraea</taxon>
    </lineage>
</organism>
<protein>
    <submittedName>
        <fullName evidence="1">XRE family transcriptional regulator</fullName>
    </submittedName>
</protein>
<gene>
    <name evidence="1" type="ORF">AB0K40_32270</name>
</gene>
<reference evidence="1 2" key="1">
    <citation type="submission" date="2024-06" db="EMBL/GenBank/DDBJ databases">
        <title>The Natural Products Discovery Center: Release of the First 8490 Sequenced Strains for Exploring Actinobacteria Biosynthetic Diversity.</title>
        <authorList>
            <person name="Kalkreuter E."/>
            <person name="Kautsar S.A."/>
            <person name="Yang D."/>
            <person name="Bader C.D."/>
            <person name="Teijaro C.N."/>
            <person name="Fluegel L."/>
            <person name="Davis C.M."/>
            <person name="Simpson J.R."/>
            <person name="Lauterbach L."/>
            <person name="Steele A.D."/>
            <person name="Gui C."/>
            <person name="Meng S."/>
            <person name="Li G."/>
            <person name="Viehrig K."/>
            <person name="Ye F."/>
            <person name="Su P."/>
            <person name="Kiefer A.F."/>
            <person name="Nichols A."/>
            <person name="Cepeda A.J."/>
            <person name="Yan W."/>
            <person name="Fan B."/>
            <person name="Jiang Y."/>
            <person name="Adhikari A."/>
            <person name="Zheng C.-J."/>
            <person name="Schuster L."/>
            <person name="Cowan T.M."/>
            <person name="Smanski M.J."/>
            <person name="Chevrette M.G."/>
            <person name="De Carvalho L.P.S."/>
            <person name="Shen B."/>
        </authorList>
    </citation>
    <scope>NUCLEOTIDE SEQUENCE [LARGE SCALE GENOMIC DNA]</scope>
    <source>
        <strain evidence="1 2">NPDC049574</strain>
    </source>
</reference>
<proteinExistence type="predicted"/>
<evidence type="ECO:0000313" key="2">
    <source>
        <dbReference type="Proteomes" id="UP001552427"/>
    </source>
</evidence>
<dbReference type="EMBL" id="JBFARM010000010">
    <property type="protein sequence ID" value="MEV4290210.1"/>
    <property type="molecule type" value="Genomic_DNA"/>
</dbReference>
<name>A0ABV3HCR9_9ACTN</name>
<dbReference type="Proteomes" id="UP001552427">
    <property type="component" value="Unassembled WGS sequence"/>
</dbReference>
<accession>A0ABV3HCR9</accession>
<evidence type="ECO:0000313" key="1">
    <source>
        <dbReference type="EMBL" id="MEV4290210.1"/>
    </source>
</evidence>
<comment type="caution">
    <text evidence="1">The sequence shown here is derived from an EMBL/GenBank/DDBJ whole genome shotgun (WGS) entry which is preliminary data.</text>
</comment>
<sequence>MIERLDALCGAQGRLKALRAFAGEFDRLSQVAPAGVNDLAEDDDMHRRAAMRLLAALGAGSAIPPGTLETLFSGIENAVADRGIRVGDWEEIAWEHGFTYYTQAPGTLIHAVAADLAEVSRLLQRTFSAVARTGLLRVSAQLAVLMGMEMSDVGELRPSRQSWQLARRAADATGDRGLRVWVRGWEAEYGFWSGRPAPALARLAEDAVRIAEGAASAGLAEALRARAFVAASQGDIGTTRAALTELRGVFEVLPSEATSDRTTPLWSFVERDAAWANAYSLALIGDTAEAINAVDRALALCPAAFTGNVNHYELVRALALVGEGAVDDGLAHAVTTAQDWPISTIRRRTLVRILEALPGKERGLELAGELRALIAAPASDV</sequence>
<dbReference type="RefSeq" id="WP_364457010.1">
    <property type="nucleotide sequence ID" value="NZ_JBFARM010000010.1"/>
</dbReference>
<keyword evidence="2" id="KW-1185">Reference proteome</keyword>